<evidence type="ECO:0000313" key="2">
    <source>
        <dbReference type="EMBL" id="MBW0499467.1"/>
    </source>
</evidence>
<proteinExistence type="predicted"/>
<sequence length="141" mass="16008">MKILWRKLLAVVLCLLNNRHLIGCIRLCPDCKRALPEGKVLSPCEKRVVCSTCGVHLERLCQIPIKFRHRCSNCNVDWESTRYCKSFHVGKCGRRECVDLPINPIGPLPPTLEIQGMIEGMKLIGFHDHPSSPPTKRLKPT</sequence>
<accession>A0A9Q3HCM7</accession>
<keyword evidence="1" id="KW-0732">Signal</keyword>
<feature type="chain" id="PRO_5040286674" evidence="1">
    <location>
        <begin position="25"/>
        <end position="141"/>
    </location>
</feature>
<organism evidence="2 3">
    <name type="scientific">Austropuccinia psidii MF-1</name>
    <dbReference type="NCBI Taxonomy" id="1389203"/>
    <lineage>
        <taxon>Eukaryota</taxon>
        <taxon>Fungi</taxon>
        <taxon>Dikarya</taxon>
        <taxon>Basidiomycota</taxon>
        <taxon>Pucciniomycotina</taxon>
        <taxon>Pucciniomycetes</taxon>
        <taxon>Pucciniales</taxon>
        <taxon>Sphaerophragmiaceae</taxon>
        <taxon>Austropuccinia</taxon>
    </lineage>
</organism>
<evidence type="ECO:0000256" key="1">
    <source>
        <dbReference type="SAM" id="SignalP"/>
    </source>
</evidence>
<keyword evidence="3" id="KW-1185">Reference proteome</keyword>
<comment type="caution">
    <text evidence="2">The sequence shown here is derived from an EMBL/GenBank/DDBJ whole genome shotgun (WGS) entry which is preliminary data.</text>
</comment>
<dbReference type="Proteomes" id="UP000765509">
    <property type="component" value="Unassembled WGS sequence"/>
</dbReference>
<feature type="signal peptide" evidence="1">
    <location>
        <begin position="1"/>
        <end position="24"/>
    </location>
</feature>
<dbReference type="AlphaFoldDB" id="A0A9Q3HCM7"/>
<name>A0A9Q3HCM7_9BASI</name>
<protein>
    <submittedName>
        <fullName evidence="2">Uncharacterized protein</fullName>
    </submittedName>
</protein>
<dbReference type="EMBL" id="AVOT02015280">
    <property type="protein sequence ID" value="MBW0499467.1"/>
    <property type="molecule type" value="Genomic_DNA"/>
</dbReference>
<gene>
    <name evidence="2" type="ORF">O181_039182</name>
</gene>
<evidence type="ECO:0000313" key="3">
    <source>
        <dbReference type="Proteomes" id="UP000765509"/>
    </source>
</evidence>
<reference evidence="2" key="1">
    <citation type="submission" date="2021-03" db="EMBL/GenBank/DDBJ databases">
        <title>Draft genome sequence of rust myrtle Austropuccinia psidii MF-1, a brazilian biotype.</title>
        <authorList>
            <person name="Quecine M.C."/>
            <person name="Pachon D.M.R."/>
            <person name="Bonatelli M.L."/>
            <person name="Correr F.H."/>
            <person name="Franceschini L.M."/>
            <person name="Leite T.F."/>
            <person name="Margarido G.R.A."/>
            <person name="Almeida C.A."/>
            <person name="Ferrarezi J.A."/>
            <person name="Labate C.A."/>
        </authorList>
    </citation>
    <scope>NUCLEOTIDE SEQUENCE</scope>
    <source>
        <strain evidence="2">MF-1</strain>
    </source>
</reference>